<organism evidence="4 5">
    <name type="scientific">Sporosarcina highlanderae</name>
    <dbReference type="NCBI Taxonomy" id="3035916"/>
    <lineage>
        <taxon>Bacteria</taxon>
        <taxon>Bacillati</taxon>
        <taxon>Bacillota</taxon>
        <taxon>Bacilli</taxon>
        <taxon>Bacillales</taxon>
        <taxon>Caryophanaceae</taxon>
        <taxon>Sporosarcina</taxon>
    </lineage>
</organism>
<protein>
    <submittedName>
        <fullName evidence="4">TIGR01777 family oxidoreductase</fullName>
    </submittedName>
</protein>
<evidence type="ECO:0000313" key="4">
    <source>
        <dbReference type="EMBL" id="MDN4608798.1"/>
    </source>
</evidence>
<accession>A0ABT8JUF7</accession>
<proteinExistence type="inferred from homology"/>
<dbReference type="EMBL" id="JAROCC010000014">
    <property type="protein sequence ID" value="MDN4608798.1"/>
    <property type="molecule type" value="Genomic_DNA"/>
</dbReference>
<dbReference type="Pfam" id="PF01370">
    <property type="entry name" value="Epimerase"/>
    <property type="match status" value="1"/>
</dbReference>
<reference evidence="4" key="1">
    <citation type="submission" date="2023-03" db="EMBL/GenBank/DDBJ databases">
        <title>MT1 and MT2 Draft Genomes of Novel Species.</title>
        <authorList>
            <person name="Venkateswaran K."/>
        </authorList>
    </citation>
    <scope>NUCLEOTIDE SEQUENCE</scope>
    <source>
        <strain evidence="4">F6_3S_P_2</strain>
    </source>
</reference>
<dbReference type="SUPFAM" id="SSF51735">
    <property type="entry name" value="NAD(P)-binding Rossmann-fold domains"/>
    <property type="match status" value="1"/>
</dbReference>
<dbReference type="RefSeq" id="WP_301245141.1">
    <property type="nucleotide sequence ID" value="NZ_JAROCC010000014.1"/>
</dbReference>
<name>A0ABT8JUF7_9BACL</name>
<keyword evidence="5" id="KW-1185">Reference proteome</keyword>
<feature type="domain" description="NAD-dependent epimerase/dehydratase" evidence="2">
    <location>
        <begin position="3"/>
        <end position="216"/>
    </location>
</feature>
<dbReference type="Gene3D" id="3.40.50.720">
    <property type="entry name" value="NAD(P)-binding Rossmann-like Domain"/>
    <property type="match status" value="1"/>
</dbReference>
<dbReference type="Proteomes" id="UP001175097">
    <property type="component" value="Unassembled WGS sequence"/>
</dbReference>
<comment type="caution">
    <text evidence="4">The sequence shown here is derived from an EMBL/GenBank/DDBJ whole genome shotgun (WGS) entry which is preliminary data.</text>
</comment>
<dbReference type="InterPro" id="IPR013549">
    <property type="entry name" value="DUF1731"/>
</dbReference>
<evidence type="ECO:0000259" key="2">
    <source>
        <dbReference type="Pfam" id="PF01370"/>
    </source>
</evidence>
<dbReference type="CDD" id="cd05242">
    <property type="entry name" value="SDR_a8"/>
    <property type="match status" value="1"/>
</dbReference>
<dbReference type="Pfam" id="PF08338">
    <property type="entry name" value="DUF1731"/>
    <property type="match status" value="1"/>
</dbReference>
<dbReference type="NCBIfam" id="TIGR01777">
    <property type="entry name" value="yfcH"/>
    <property type="match status" value="1"/>
</dbReference>
<dbReference type="InterPro" id="IPR036291">
    <property type="entry name" value="NAD(P)-bd_dom_sf"/>
</dbReference>
<dbReference type="PANTHER" id="PTHR11092:SF0">
    <property type="entry name" value="EPIMERASE FAMILY PROTEIN SDR39U1"/>
    <property type="match status" value="1"/>
</dbReference>
<dbReference type="PANTHER" id="PTHR11092">
    <property type="entry name" value="SUGAR NUCLEOTIDE EPIMERASE RELATED"/>
    <property type="match status" value="1"/>
</dbReference>
<feature type="domain" description="DUF1731" evidence="3">
    <location>
        <begin position="251"/>
        <end position="297"/>
    </location>
</feature>
<dbReference type="InterPro" id="IPR010099">
    <property type="entry name" value="SDR39U1"/>
</dbReference>
<gene>
    <name evidence="4" type="ORF">P5G49_15160</name>
</gene>
<evidence type="ECO:0000313" key="5">
    <source>
        <dbReference type="Proteomes" id="UP001175097"/>
    </source>
</evidence>
<comment type="similarity">
    <text evidence="1">Belongs to the NAD(P)-dependent epimerase/dehydratase family. SDR39U1 subfamily.</text>
</comment>
<evidence type="ECO:0000259" key="3">
    <source>
        <dbReference type="Pfam" id="PF08338"/>
    </source>
</evidence>
<dbReference type="InterPro" id="IPR001509">
    <property type="entry name" value="Epimerase_deHydtase"/>
</dbReference>
<evidence type="ECO:0000256" key="1">
    <source>
        <dbReference type="ARBA" id="ARBA00009353"/>
    </source>
</evidence>
<sequence>MKIVIAGGTGFIGNKLIDLFLQKGNEVVVLTRKVRPSSNNLSYVVWLEENASPEKEIGNADVVINLAGVSINDGRWTEKHQKQIYDSRMVATDELLRIISEMPKKPSVFINASAIGIYPVSLNDVYTEDSTNMTDDFLGRTVHDWEKKAKRVEEFGTRTVFMRFGVVLGNDGGALPLMVLPYKLFAGGTVGSGKQWVSWIHVVDVIRAILFAVENERLHGPVNATAPSPLRMKDFGKTIGSVLGRPHWIPAPSIAMKLALGQKSKLVLEGQKVLPKVLLENGFDFEFPKLDSALRDLLT</sequence>